<feature type="region of interest" description="Disordered" evidence="1">
    <location>
        <begin position="36"/>
        <end position="69"/>
    </location>
</feature>
<gene>
    <name evidence="2" type="ORF">B1033B05.31</name>
    <name evidence="3" type="ORF">OSJNBa0093F16.5</name>
</gene>
<reference evidence="2" key="1">
    <citation type="journal article" date="2002" name="Nature">
        <title>The genome sequence and structure of rice chromosome 1.</title>
        <authorList>
            <person name="Sasaki T."/>
            <person name="Matsumoto T."/>
            <person name="Yamamoto K."/>
            <person name="Sakata K."/>
            <person name="Baba T."/>
            <person name="Katayose Y."/>
            <person name="Wu J."/>
            <person name="Niimura Y."/>
            <person name="Cheng Z."/>
            <person name="Nagamura Y."/>
            <person name="Antonio B.A."/>
            <person name="Kanamori H."/>
            <person name="Hosokawa S."/>
            <person name="Masukawa M."/>
            <person name="Arikawa K."/>
            <person name="Chiden Y."/>
            <person name="Hayashi M."/>
            <person name="Okamoto M."/>
            <person name="Ando T."/>
            <person name="Aoki H."/>
            <person name="Arita K."/>
            <person name="Hamada M."/>
            <person name="Harada C."/>
            <person name="Hijishita S."/>
            <person name="Honda M."/>
            <person name="Ichikawa Y."/>
            <person name="Idonuma A."/>
            <person name="Iijima M."/>
            <person name="Ikeda M."/>
            <person name="Ikeno M."/>
            <person name="Itoh S."/>
            <person name="Itoh T."/>
            <person name="Itoh Y."/>
            <person name="Itoh Y."/>
            <person name="Iwabuchi A."/>
            <person name="Kamiya K."/>
            <person name="Karasawa W."/>
            <person name="Katagiri S."/>
            <person name="Kikuta A."/>
            <person name="Kobayashi N."/>
            <person name="Kono I."/>
            <person name="Machita K."/>
            <person name="Maehara T."/>
            <person name="Mizuno H."/>
            <person name="Mizubayashi T."/>
            <person name="Mukai Y."/>
            <person name="Nagasaki H."/>
            <person name="Nakashima M."/>
            <person name="Nakama Y."/>
            <person name="Nakamichi Y."/>
            <person name="Nakamura M."/>
            <person name="Namiki N."/>
            <person name="Negishi M."/>
            <person name="Ohta I."/>
            <person name="Ono N."/>
            <person name="Saji S."/>
            <person name="Sakai K."/>
            <person name="Shibata M."/>
            <person name="Shimokawa T."/>
            <person name="Shomura A."/>
            <person name="Song J."/>
            <person name="Takazaki Y."/>
            <person name="Terasawa K."/>
            <person name="Tsuji K."/>
            <person name="Waki K."/>
            <person name="Yamagata H."/>
            <person name="Yamane H."/>
            <person name="Yoshiki S."/>
            <person name="Yoshihara R."/>
            <person name="Yukawa K."/>
            <person name="Zhong H."/>
            <person name="Iwama H."/>
            <person name="Endo T."/>
            <person name="Ito H."/>
            <person name="Hahn J.H."/>
            <person name="Kim H.I."/>
            <person name="Eun M.Y."/>
            <person name="Yano M."/>
            <person name="Jiang J."/>
            <person name="Gojobori T."/>
        </authorList>
    </citation>
    <scope>NUCLEOTIDE SEQUENCE</scope>
</reference>
<accession>Q5JK14</accession>
<protein>
    <submittedName>
        <fullName evidence="2">Uncharacterized protein</fullName>
    </submittedName>
</protein>
<evidence type="ECO:0000313" key="2">
    <source>
        <dbReference type="EMBL" id="BAD88043.1"/>
    </source>
</evidence>
<feature type="compositionally biased region" description="Basic and acidic residues" evidence="1">
    <location>
        <begin position="51"/>
        <end position="69"/>
    </location>
</feature>
<accession>Q5JKG4</accession>
<dbReference type="Proteomes" id="UP000817658">
    <property type="component" value="Chromosome 1"/>
</dbReference>
<dbReference type="EMBL" id="AP004332">
    <property type="protein sequence ID" value="BAD88186.1"/>
    <property type="molecule type" value="Genomic_DNA"/>
</dbReference>
<dbReference type="EMBL" id="AP004223">
    <property type="protein sequence ID" value="BAD88043.1"/>
    <property type="molecule type" value="Genomic_DNA"/>
</dbReference>
<name>Q5JK14_ORYSJ</name>
<reference evidence="4" key="3">
    <citation type="journal article" date="2008" name="Nucleic Acids Res.">
        <title>The rice annotation project database (RAP-DB): 2008 update.</title>
        <authorList>
            <consortium name="The rice annotation project (RAP)"/>
        </authorList>
    </citation>
    <scope>GENOME REANNOTATION</scope>
    <source>
        <strain evidence="4">cv. Nipponbare</strain>
    </source>
</reference>
<evidence type="ECO:0000313" key="3">
    <source>
        <dbReference type="EMBL" id="BAD88186.1"/>
    </source>
</evidence>
<dbReference type="AlphaFoldDB" id="Q5JK14"/>
<proteinExistence type="predicted"/>
<organism evidence="2">
    <name type="scientific">Oryza sativa subsp. japonica</name>
    <name type="common">Rice</name>
    <dbReference type="NCBI Taxonomy" id="39947"/>
    <lineage>
        <taxon>Eukaryota</taxon>
        <taxon>Viridiplantae</taxon>
        <taxon>Streptophyta</taxon>
        <taxon>Embryophyta</taxon>
        <taxon>Tracheophyta</taxon>
        <taxon>Spermatophyta</taxon>
        <taxon>Magnoliopsida</taxon>
        <taxon>Liliopsida</taxon>
        <taxon>Poales</taxon>
        <taxon>Poaceae</taxon>
        <taxon>BOP clade</taxon>
        <taxon>Oryzoideae</taxon>
        <taxon>Oryzeae</taxon>
        <taxon>Oryzinae</taxon>
        <taxon>Oryza</taxon>
        <taxon>Oryza sativa</taxon>
    </lineage>
</organism>
<evidence type="ECO:0000256" key="1">
    <source>
        <dbReference type="SAM" id="MobiDB-lite"/>
    </source>
</evidence>
<dbReference type="Proteomes" id="UP000000763">
    <property type="component" value="Chromosome 1"/>
</dbReference>
<evidence type="ECO:0000313" key="4">
    <source>
        <dbReference type="Proteomes" id="UP000000763"/>
    </source>
</evidence>
<sequence length="85" mass="9690">MAIAVASDHSLGFISISFFHSVSRKAKSDRAHAIGDKEGNIYASSGGQTRTQDDRRKKMTLEEEKKEEKRKGSWWFLAERFAVDR</sequence>
<reference evidence="4" key="2">
    <citation type="journal article" date="2005" name="Nature">
        <title>The map-based sequence of the rice genome.</title>
        <authorList>
            <consortium name="International rice genome sequencing project (IRGSP)"/>
            <person name="Matsumoto T."/>
            <person name="Wu J."/>
            <person name="Kanamori H."/>
            <person name="Katayose Y."/>
            <person name="Fujisawa M."/>
            <person name="Namiki N."/>
            <person name="Mizuno H."/>
            <person name="Yamamoto K."/>
            <person name="Antonio B.A."/>
            <person name="Baba T."/>
            <person name="Sakata K."/>
            <person name="Nagamura Y."/>
            <person name="Aoki H."/>
            <person name="Arikawa K."/>
            <person name="Arita K."/>
            <person name="Bito T."/>
            <person name="Chiden Y."/>
            <person name="Fujitsuka N."/>
            <person name="Fukunaka R."/>
            <person name="Hamada M."/>
            <person name="Harada C."/>
            <person name="Hayashi A."/>
            <person name="Hijishita S."/>
            <person name="Honda M."/>
            <person name="Hosokawa S."/>
            <person name="Ichikawa Y."/>
            <person name="Idonuma A."/>
            <person name="Iijima M."/>
            <person name="Ikeda M."/>
            <person name="Ikeno M."/>
            <person name="Ito K."/>
            <person name="Ito S."/>
            <person name="Ito T."/>
            <person name="Ito Y."/>
            <person name="Ito Y."/>
            <person name="Iwabuchi A."/>
            <person name="Kamiya K."/>
            <person name="Karasawa W."/>
            <person name="Kurita K."/>
            <person name="Katagiri S."/>
            <person name="Kikuta A."/>
            <person name="Kobayashi H."/>
            <person name="Kobayashi N."/>
            <person name="Machita K."/>
            <person name="Maehara T."/>
            <person name="Masukawa M."/>
            <person name="Mizubayashi T."/>
            <person name="Mukai Y."/>
            <person name="Nagasaki H."/>
            <person name="Nagata Y."/>
            <person name="Naito S."/>
            <person name="Nakashima M."/>
            <person name="Nakama Y."/>
            <person name="Nakamichi Y."/>
            <person name="Nakamura M."/>
            <person name="Meguro A."/>
            <person name="Negishi M."/>
            <person name="Ohta I."/>
            <person name="Ohta T."/>
            <person name="Okamoto M."/>
            <person name="Ono N."/>
            <person name="Saji S."/>
            <person name="Sakaguchi M."/>
            <person name="Sakai K."/>
            <person name="Shibata M."/>
            <person name="Shimokawa T."/>
            <person name="Song J."/>
            <person name="Takazaki Y."/>
            <person name="Terasawa K."/>
            <person name="Tsugane M."/>
            <person name="Tsuji K."/>
            <person name="Ueda S."/>
            <person name="Waki K."/>
            <person name="Yamagata H."/>
            <person name="Yamamoto M."/>
            <person name="Yamamoto S."/>
            <person name="Yamane H."/>
            <person name="Yoshiki S."/>
            <person name="Yoshihara R."/>
            <person name="Yukawa K."/>
            <person name="Zhong H."/>
            <person name="Yano M."/>
            <person name="Yuan Q."/>
            <person name="Ouyang S."/>
            <person name="Liu J."/>
            <person name="Jones K.M."/>
            <person name="Gansberger K."/>
            <person name="Moffat K."/>
            <person name="Hill J."/>
            <person name="Bera J."/>
            <person name="Fadrosh D."/>
            <person name="Jin S."/>
            <person name="Johri S."/>
            <person name="Kim M."/>
            <person name="Overton L."/>
            <person name="Reardon M."/>
            <person name="Tsitrin T."/>
            <person name="Vuong H."/>
            <person name="Weaver B."/>
            <person name="Ciecko A."/>
            <person name="Tallon L."/>
            <person name="Jackson J."/>
            <person name="Pai G."/>
            <person name="Aken S.V."/>
            <person name="Utterback T."/>
            <person name="Reidmuller S."/>
            <person name="Feldblyum T."/>
            <person name="Hsiao J."/>
            <person name="Zismann V."/>
            <person name="Iobst S."/>
            <person name="de Vazeille A.R."/>
            <person name="Buell C.R."/>
            <person name="Ying K."/>
            <person name="Li Y."/>
            <person name="Lu T."/>
            <person name="Huang Y."/>
            <person name="Zhao Q."/>
            <person name="Feng Q."/>
            <person name="Zhang L."/>
            <person name="Zhu J."/>
            <person name="Weng Q."/>
            <person name="Mu J."/>
            <person name="Lu Y."/>
            <person name="Fan D."/>
            <person name="Liu Y."/>
            <person name="Guan J."/>
            <person name="Zhang Y."/>
            <person name="Yu S."/>
            <person name="Liu X."/>
            <person name="Zhang Y."/>
            <person name="Hong G."/>
            <person name="Han B."/>
            <person name="Choisne N."/>
            <person name="Demange N."/>
            <person name="Orjeda G."/>
            <person name="Samain S."/>
            <person name="Cattolico L."/>
            <person name="Pelletier E."/>
            <person name="Couloux A."/>
            <person name="Segurens B."/>
            <person name="Wincker P."/>
            <person name="D'Hont A."/>
            <person name="Scarpelli C."/>
            <person name="Weissenbach J."/>
            <person name="Salanoubat M."/>
            <person name="Quetier F."/>
            <person name="Yu Y."/>
            <person name="Kim H.R."/>
            <person name="Rambo T."/>
            <person name="Currie J."/>
            <person name="Collura K."/>
            <person name="Luo M."/>
            <person name="Yang T."/>
            <person name="Ammiraju J.S.S."/>
            <person name="Engler F."/>
            <person name="Soderlund C."/>
            <person name="Wing R.A."/>
            <person name="Palmer L.E."/>
            <person name="de la Bastide M."/>
            <person name="Spiegel L."/>
            <person name="Nascimento L."/>
            <person name="Zutavern T."/>
            <person name="O'Shaughnessy A."/>
            <person name="Dike S."/>
            <person name="Dedhia N."/>
            <person name="Preston R."/>
            <person name="Balija V."/>
            <person name="McCombie W.R."/>
            <person name="Chow T."/>
            <person name="Chen H."/>
            <person name="Chung M."/>
            <person name="Chen C."/>
            <person name="Shaw J."/>
            <person name="Wu H."/>
            <person name="Hsiao K."/>
            <person name="Chao Y."/>
            <person name="Chu M."/>
            <person name="Cheng C."/>
            <person name="Hour A."/>
            <person name="Lee P."/>
            <person name="Lin S."/>
            <person name="Lin Y."/>
            <person name="Liou J."/>
            <person name="Liu S."/>
            <person name="Hsing Y."/>
            <person name="Raghuvanshi S."/>
            <person name="Mohanty A."/>
            <person name="Bharti A.K."/>
            <person name="Gaur A."/>
            <person name="Gupta V."/>
            <person name="Kumar D."/>
            <person name="Ravi V."/>
            <person name="Vij S."/>
            <person name="Kapur A."/>
            <person name="Khurana P."/>
            <person name="Khurana P."/>
            <person name="Khurana J.P."/>
            <person name="Tyagi A.K."/>
            <person name="Gaikwad K."/>
            <person name="Singh A."/>
            <person name="Dalal V."/>
            <person name="Srivastava S."/>
            <person name="Dixit A."/>
            <person name="Pal A.K."/>
            <person name="Ghazi I.A."/>
            <person name="Yadav M."/>
            <person name="Pandit A."/>
            <person name="Bhargava A."/>
            <person name="Sureshbabu K."/>
            <person name="Batra K."/>
            <person name="Sharma T.R."/>
            <person name="Mohapatra T."/>
            <person name="Singh N.K."/>
            <person name="Messing J."/>
            <person name="Nelson A.B."/>
            <person name="Fuks G."/>
            <person name="Kavchok S."/>
            <person name="Keizer G."/>
            <person name="Linton E."/>
            <person name="Llaca V."/>
            <person name="Song R."/>
            <person name="Tanyolac B."/>
            <person name="Young S."/>
            <person name="Ho-Il K."/>
            <person name="Hahn J.H."/>
            <person name="Sangsakoo G."/>
            <person name="Vanavichit A."/>
            <person name="de Mattos Luiz.A.T."/>
            <person name="Zimmer P.D."/>
            <person name="Malone G."/>
            <person name="Dellagostin O."/>
            <person name="de Oliveira A.C."/>
            <person name="Bevan M."/>
            <person name="Bancroft I."/>
            <person name="Minx P."/>
            <person name="Cordum H."/>
            <person name="Wilson R."/>
            <person name="Cheng Z."/>
            <person name="Jin W."/>
            <person name="Jiang J."/>
            <person name="Leong S.A."/>
            <person name="Iwama H."/>
            <person name="Gojobori T."/>
            <person name="Itoh T."/>
            <person name="Niimura Y."/>
            <person name="Fujii Y."/>
            <person name="Habara T."/>
            <person name="Sakai H."/>
            <person name="Sato Y."/>
            <person name="Wilson G."/>
            <person name="Kumar K."/>
            <person name="McCouch S."/>
            <person name="Juretic N."/>
            <person name="Hoen D."/>
            <person name="Wright S."/>
            <person name="Bruskiewich R."/>
            <person name="Bureau T."/>
            <person name="Miyao A."/>
            <person name="Hirochika H."/>
            <person name="Nishikawa T."/>
            <person name="Kadowaki K."/>
            <person name="Sugiura M."/>
            <person name="Burr B."/>
            <person name="Sasaki T."/>
        </authorList>
    </citation>
    <scope>NUCLEOTIDE SEQUENCE [LARGE SCALE GENOMIC DNA]</scope>
    <source>
        <strain evidence="4">cv. Nipponbare</strain>
    </source>
</reference>